<keyword evidence="4" id="KW-0812">Transmembrane</keyword>
<keyword evidence="7" id="KW-1185">Reference proteome</keyword>
<dbReference type="PANTHER" id="PTHR34698">
    <property type="entry name" value="5-OXOPROLINASE SUBUNIT B"/>
    <property type="match status" value="1"/>
</dbReference>
<feature type="transmembrane region" description="Helical" evidence="4">
    <location>
        <begin position="126"/>
        <end position="146"/>
    </location>
</feature>
<dbReference type="EMBL" id="JANDBC010000001">
    <property type="protein sequence ID" value="MCP9290494.1"/>
    <property type="molecule type" value="Genomic_DNA"/>
</dbReference>
<name>A0A9X2L1H4_9BACT</name>
<dbReference type="SMART" id="SM00796">
    <property type="entry name" value="AHS1"/>
    <property type="match status" value="1"/>
</dbReference>
<dbReference type="Gene3D" id="3.30.1360.40">
    <property type="match status" value="1"/>
</dbReference>
<protein>
    <submittedName>
        <fullName evidence="6">5-oxoprolinase subunit PxpB</fullName>
        <ecNumber evidence="6">3.5.2.9</ecNumber>
    </submittedName>
</protein>
<sequence>MKSKLLQLNNCSWSVSALGEQALLIKPKQDDVSLQLIHESCRIIGESSIPGVVDIIPAYESIAIIYDRVLNDLGSEIDILSNAFRHISAENHSPQKHVIPVCYELGLDWEEVENYTGMEKARIIQIHLAGAYTVAMMGFLPGFLYLSGLNEEIACPRKQEPRSRIPTGAVGIGGKQTGVYSLESPGGWQIIGRTPLSFFDARKDPPTEVRAGNQVVFERITEKEFFKLKDRET</sequence>
<comment type="caution">
    <text evidence="6">The sequence shown here is derived from an EMBL/GenBank/DDBJ whole genome shotgun (WGS) entry which is preliminary data.</text>
</comment>
<dbReference type="Pfam" id="PF02682">
    <property type="entry name" value="CT_C_D"/>
    <property type="match status" value="1"/>
</dbReference>
<dbReference type="SUPFAM" id="SSF160467">
    <property type="entry name" value="PH0987 N-terminal domain-like"/>
    <property type="match status" value="1"/>
</dbReference>
<dbReference type="EC" id="3.5.2.9" evidence="6"/>
<keyword evidence="3" id="KW-0067">ATP-binding</keyword>
<evidence type="ECO:0000256" key="2">
    <source>
        <dbReference type="ARBA" id="ARBA00022801"/>
    </source>
</evidence>
<accession>A0A9X2L1H4</accession>
<dbReference type="SUPFAM" id="SSF50891">
    <property type="entry name" value="Cyclophilin-like"/>
    <property type="match status" value="1"/>
</dbReference>
<organism evidence="6 7">
    <name type="scientific">Gracilimonas sediminicola</name>
    <dbReference type="NCBI Taxonomy" id="2952158"/>
    <lineage>
        <taxon>Bacteria</taxon>
        <taxon>Pseudomonadati</taxon>
        <taxon>Balneolota</taxon>
        <taxon>Balneolia</taxon>
        <taxon>Balneolales</taxon>
        <taxon>Balneolaceae</taxon>
        <taxon>Gracilimonas</taxon>
    </lineage>
</organism>
<evidence type="ECO:0000256" key="1">
    <source>
        <dbReference type="ARBA" id="ARBA00022741"/>
    </source>
</evidence>
<evidence type="ECO:0000259" key="5">
    <source>
        <dbReference type="SMART" id="SM00796"/>
    </source>
</evidence>
<dbReference type="NCBIfam" id="TIGR00370">
    <property type="entry name" value="5-oxoprolinase subunit PxpB"/>
    <property type="match status" value="1"/>
</dbReference>
<evidence type="ECO:0000256" key="3">
    <source>
        <dbReference type="ARBA" id="ARBA00022840"/>
    </source>
</evidence>
<evidence type="ECO:0000313" key="7">
    <source>
        <dbReference type="Proteomes" id="UP001139125"/>
    </source>
</evidence>
<reference evidence="6" key="1">
    <citation type="submission" date="2022-06" db="EMBL/GenBank/DDBJ databases">
        <title>Gracilimonas sp. CAU 1638 isolated from sea sediment.</title>
        <authorList>
            <person name="Kim W."/>
        </authorList>
    </citation>
    <scope>NUCLEOTIDE SEQUENCE</scope>
    <source>
        <strain evidence="6">CAU 1638</strain>
    </source>
</reference>
<dbReference type="PANTHER" id="PTHR34698:SF2">
    <property type="entry name" value="5-OXOPROLINASE SUBUNIT B"/>
    <property type="match status" value="1"/>
</dbReference>
<dbReference type="Proteomes" id="UP001139125">
    <property type="component" value="Unassembled WGS sequence"/>
</dbReference>
<gene>
    <name evidence="6" type="primary">pxpB</name>
    <name evidence="6" type="ORF">NM125_02730</name>
</gene>
<evidence type="ECO:0000256" key="4">
    <source>
        <dbReference type="SAM" id="Phobius"/>
    </source>
</evidence>
<evidence type="ECO:0000313" key="6">
    <source>
        <dbReference type="EMBL" id="MCP9290494.1"/>
    </source>
</evidence>
<dbReference type="Gene3D" id="2.40.100.10">
    <property type="entry name" value="Cyclophilin-like"/>
    <property type="match status" value="1"/>
</dbReference>
<dbReference type="InterPro" id="IPR010016">
    <property type="entry name" value="PxpB"/>
</dbReference>
<proteinExistence type="predicted"/>
<keyword evidence="4" id="KW-0472">Membrane</keyword>
<dbReference type="InterPro" id="IPR029000">
    <property type="entry name" value="Cyclophilin-like_dom_sf"/>
</dbReference>
<keyword evidence="4" id="KW-1133">Transmembrane helix</keyword>
<dbReference type="InterPro" id="IPR003833">
    <property type="entry name" value="CT_C_D"/>
</dbReference>
<keyword evidence="2 6" id="KW-0378">Hydrolase</keyword>
<feature type="domain" description="Carboxyltransferase" evidence="5">
    <location>
        <begin position="13"/>
        <end position="209"/>
    </location>
</feature>
<dbReference type="GO" id="GO:0005524">
    <property type="term" value="F:ATP binding"/>
    <property type="evidence" value="ECO:0007669"/>
    <property type="project" value="UniProtKB-KW"/>
</dbReference>
<dbReference type="AlphaFoldDB" id="A0A9X2L1H4"/>
<keyword evidence="1" id="KW-0547">Nucleotide-binding</keyword>
<dbReference type="RefSeq" id="WP_255132621.1">
    <property type="nucleotide sequence ID" value="NZ_JANDBC010000001.1"/>
</dbReference>
<dbReference type="GO" id="GO:0017168">
    <property type="term" value="F:5-oxoprolinase (ATP-hydrolyzing) activity"/>
    <property type="evidence" value="ECO:0007669"/>
    <property type="project" value="UniProtKB-EC"/>
</dbReference>